<dbReference type="SUPFAM" id="SSF63520">
    <property type="entry name" value="PTS-regulatory domain, PRD"/>
    <property type="match status" value="1"/>
</dbReference>
<keyword evidence="1" id="KW-0808">Transferase</keyword>
<gene>
    <name evidence="7" type="ORF">CDL18_05120</name>
</gene>
<dbReference type="InterPro" id="IPR004701">
    <property type="entry name" value="PTS_EIIA_man-typ"/>
</dbReference>
<dbReference type="GO" id="GO:0016740">
    <property type="term" value="F:transferase activity"/>
    <property type="evidence" value="ECO:0007669"/>
    <property type="project" value="UniProtKB-KW"/>
</dbReference>
<comment type="caution">
    <text evidence="7">The sequence shown here is derived from an EMBL/GenBank/DDBJ whole genome shotgun (WGS) entry which is preliminary data.</text>
</comment>
<evidence type="ECO:0000313" key="7">
    <source>
        <dbReference type="EMBL" id="PLT56558.1"/>
    </source>
</evidence>
<keyword evidence="2" id="KW-0547">Nucleotide-binding</keyword>
<dbReference type="InterPro" id="IPR036634">
    <property type="entry name" value="PRD_sf"/>
</dbReference>
<dbReference type="PANTHER" id="PTHR32071">
    <property type="entry name" value="TRANSCRIPTIONAL REGULATORY PROTEIN"/>
    <property type="match status" value="1"/>
</dbReference>
<dbReference type="InterPro" id="IPR036662">
    <property type="entry name" value="PTS_EIIA_man-typ_sf"/>
</dbReference>
<dbReference type="RefSeq" id="WP_101879345.1">
    <property type="nucleotide sequence ID" value="NZ_NIHM01000005.1"/>
</dbReference>
<dbReference type="Gene3D" id="1.10.8.60">
    <property type="match status" value="1"/>
</dbReference>
<dbReference type="InterPro" id="IPR002078">
    <property type="entry name" value="Sigma_54_int"/>
</dbReference>
<dbReference type="Pfam" id="PF03610">
    <property type="entry name" value="EIIA-man"/>
    <property type="match status" value="1"/>
</dbReference>
<dbReference type="GO" id="GO:0016020">
    <property type="term" value="C:membrane"/>
    <property type="evidence" value="ECO:0007669"/>
    <property type="project" value="InterPro"/>
</dbReference>
<dbReference type="EMBL" id="NIHM01000005">
    <property type="protein sequence ID" value="PLT56558.1"/>
    <property type="molecule type" value="Genomic_DNA"/>
</dbReference>
<dbReference type="Pfam" id="PF00874">
    <property type="entry name" value="PRD"/>
    <property type="match status" value="1"/>
</dbReference>
<dbReference type="AlphaFoldDB" id="A0A2N5NK66"/>
<dbReference type="InterPro" id="IPR058031">
    <property type="entry name" value="AAA_lid_NorR"/>
</dbReference>
<evidence type="ECO:0000256" key="1">
    <source>
        <dbReference type="ARBA" id="ARBA00022679"/>
    </source>
</evidence>
<evidence type="ECO:0000259" key="5">
    <source>
        <dbReference type="PROSITE" id="PS51096"/>
    </source>
</evidence>
<dbReference type="PROSITE" id="PS50045">
    <property type="entry name" value="SIGMA54_INTERACT_4"/>
    <property type="match status" value="1"/>
</dbReference>
<proteinExistence type="predicted"/>
<dbReference type="GO" id="GO:0005524">
    <property type="term" value="F:ATP binding"/>
    <property type="evidence" value="ECO:0007669"/>
    <property type="project" value="UniProtKB-KW"/>
</dbReference>
<evidence type="ECO:0000259" key="4">
    <source>
        <dbReference type="PROSITE" id="PS50045"/>
    </source>
</evidence>
<dbReference type="Gene3D" id="1.10.1790.10">
    <property type="entry name" value="PRD domain"/>
    <property type="match status" value="1"/>
</dbReference>
<accession>A0A2N5NK66</accession>
<dbReference type="Gene3D" id="3.40.50.300">
    <property type="entry name" value="P-loop containing nucleotide triphosphate hydrolases"/>
    <property type="match status" value="1"/>
</dbReference>
<dbReference type="PROSITE" id="PS51372">
    <property type="entry name" value="PRD_2"/>
    <property type="match status" value="1"/>
</dbReference>
<dbReference type="PROSITE" id="PS51096">
    <property type="entry name" value="PTS_EIIA_TYPE_4"/>
    <property type="match status" value="1"/>
</dbReference>
<dbReference type="GO" id="GO:0009401">
    <property type="term" value="P:phosphoenolpyruvate-dependent sugar phosphotransferase system"/>
    <property type="evidence" value="ECO:0007669"/>
    <property type="project" value="InterPro"/>
</dbReference>
<evidence type="ECO:0000256" key="2">
    <source>
        <dbReference type="ARBA" id="ARBA00022741"/>
    </source>
</evidence>
<dbReference type="Proteomes" id="UP000234849">
    <property type="component" value="Unassembled WGS sequence"/>
</dbReference>
<organism evidence="7 8">
    <name type="scientific">Mediterraneibacter gnavus</name>
    <name type="common">Ruminococcus gnavus</name>
    <dbReference type="NCBI Taxonomy" id="33038"/>
    <lineage>
        <taxon>Bacteria</taxon>
        <taxon>Bacillati</taxon>
        <taxon>Bacillota</taxon>
        <taxon>Clostridia</taxon>
        <taxon>Lachnospirales</taxon>
        <taxon>Lachnospiraceae</taxon>
        <taxon>Mediterraneibacter</taxon>
    </lineage>
</organism>
<dbReference type="Pfam" id="PF25601">
    <property type="entry name" value="AAA_lid_14"/>
    <property type="match status" value="1"/>
</dbReference>
<name>A0A2N5NK66_MEDGN</name>
<feature type="domain" description="PTS EIIA type-4" evidence="5">
    <location>
        <begin position="544"/>
        <end position="678"/>
    </location>
</feature>
<feature type="domain" description="PRD" evidence="6">
    <location>
        <begin position="797"/>
        <end position="903"/>
    </location>
</feature>
<evidence type="ECO:0008006" key="9">
    <source>
        <dbReference type="Google" id="ProtNLM"/>
    </source>
</evidence>
<dbReference type="SUPFAM" id="SSF53062">
    <property type="entry name" value="PTS system fructose IIA component-like"/>
    <property type="match status" value="1"/>
</dbReference>
<dbReference type="GO" id="GO:0006355">
    <property type="term" value="P:regulation of DNA-templated transcription"/>
    <property type="evidence" value="ECO:0007669"/>
    <property type="project" value="InterPro"/>
</dbReference>
<dbReference type="Gene3D" id="3.40.50.510">
    <property type="entry name" value="Phosphotransferase system, mannose-type IIA component"/>
    <property type="match status" value="1"/>
</dbReference>
<dbReference type="SUPFAM" id="SSF52540">
    <property type="entry name" value="P-loop containing nucleoside triphosphate hydrolases"/>
    <property type="match status" value="1"/>
</dbReference>
<keyword evidence="3" id="KW-0067">ATP-binding</keyword>
<protein>
    <recommendedName>
        <fullName evidence="9">PRD domain-containing protein</fullName>
    </recommendedName>
</protein>
<dbReference type="Pfam" id="PF00158">
    <property type="entry name" value="Sigma54_activat"/>
    <property type="match status" value="1"/>
</dbReference>
<evidence type="ECO:0000313" key="8">
    <source>
        <dbReference type="Proteomes" id="UP000234849"/>
    </source>
</evidence>
<dbReference type="InterPro" id="IPR011608">
    <property type="entry name" value="PRD"/>
</dbReference>
<evidence type="ECO:0000259" key="6">
    <source>
        <dbReference type="PROSITE" id="PS51372"/>
    </source>
</evidence>
<sequence>MTGSVFNSTRQEIYEYMKKETANLDLIHFDNFMTSTICNKLNISRNLTSQYLNEGFKEGYLIKINTRPVYYFERKTVMAKYELEQIDSEFYDLEEFISCIRKKSNEKLNFEKGIGYNLSLKQAIDKCKVAVDYPKNGLPFYLVGERGTGKEYLARLAYEYAIEHRVVSKESRFVLINCAIYDLKDWDAECIKINVEQKLKIITENDFVYVKHFEMLSDEAKFALVEFWNPEHNDSIYGRSRLIISSSERVGTLHSYIQQLIPIQIELPTLSNRTLVEKELLVCTFLRNEEKVFRKSIQISEQSYQVLTKYHYKDNIRQLEKVIKSICARAFSTQKERENIVISYMDLPKEIVQEMHVEITPMGMKEKFLTLNQIYEHTNFFREKLLCDQIIEKLKLYISEKIEYTQFLRESYQILDEYNDYILYNRTMEDERIRFIEQTLLKIFAYIQDNYGINMPNTFIIVFARWIYDSGMFHEILIKWKSENEQDVETLNRIMERQSTGEMVLAKEIVGLVEQNLEIELSNIEEIMLTIMLYNVKGAKKVLPVQAYIICHGYATASSIADVCNKVLCRHIFSAIDMPLDKTINDICMELRKMLYYSEKREVLFLVDIGSLEHIVDMIGDTSNVNVGIINNVSTNLAIRVGTAIMNGENVEQIIANTKGTITTSYNYFPKKNSEDALIFVSESGSNVAARVSELFLNSLPKNLHVTIKCYDYETFIALNQADELEKYHVIFAATTIPLGKHKFPIVSIEDIMTFRNFEQLKMCFNGYLSAFEFETFKKNMLNAFSLQNVVESLTILNATKVLTLVDEMLEELQLQMQQRFLPKTIMGLNVHISCLIERMVKKEEIGTHLNLTEFVENNSDFIEKVRRSFANIAKQYNIELVMSEIAYIYDYINHDFENENEEEEDF</sequence>
<feature type="domain" description="Sigma-54 factor interaction" evidence="4">
    <location>
        <begin position="113"/>
        <end position="328"/>
    </location>
</feature>
<evidence type="ECO:0000256" key="3">
    <source>
        <dbReference type="ARBA" id="ARBA00022840"/>
    </source>
</evidence>
<reference evidence="7 8" key="1">
    <citation type="journal article" date="2017" name="Genome Med.">
        <title>A novel Ruminococcus gnavus clade enriched in inflammatory bowel disease patients.</title>
        <authorList>
            <person name="Hall A.B."/>
            <person name="Yassour M."/>
            <person name="Sauk J."/>
            <person name="Garner A."/>
            <person name="Jiang X."/>
            <person name="Arthur T."/>
            <person name="Lagoudas G.K."/>
            <person name="Vatanen T."/>
            <person name="Fornelos N."/>
            <person name="Wilson R."/>
            <person name="Bertha M."/>
            <person name="Cohen M."/>
            <person name="Garber J."/>
            <person name="Khalili H."/>
            <person name="Gevers D."/>
            <person name="Ananthakrishnan A.N."/>
            <person name="Kugathasan S."/>
            <person name="Lander E.S."/>
            <person name="Blainey P."/>
            <person name="Vlamakis H."/>
            <person name="Xavier R.J."/>
            <person name="Huttenhower C."/>
        </authorList>
    </citation>
    <scope>NUCLEOTIDE SEQUENCE [LARGE SCALE GENOMIC DNA]</scope>
    <source>
        <strain evidence="7 8">RJX1118</strain>
    </source>
</reference>
<dbReference type="InterPro" id="IPR027417">
    <property type="entry name" value="P-loop_NTPase"/>
</dbReference>